<dbReference type="InterPro" id="IPR001452">
    <property type="entry name" value="SH3_domain"/>
</dbReference>
<dbReference type="SMART" id="SM00055">
    <property type="entry name" value="FCH"/>
    <property type="match status" value="1"/>
</dbReference>
<dbReference type="PANTHER" id="PTHR23065">
    <property type="entry name" value="PROLINE-SERINE-THREONINE PHOSPHATASE INTERACTING PROTEIN 1"/>
    <property type="match status" value="1"/>
</dbReference>
<feature type="compositionally biased region" description="Polar residues" evidence="7">
    <location>
        <begin position="559"/>
        <end position="568"/>
    </location>
</feature>
<dbReference type="PANTHER" id="PTHR23065:SF7">
    <property type="entry name" value="NOSTRIN, ISOFORM H"/>
    <property type="match status" value="1"/>
</dbReference>
<evidence type="ECO:0000256" key="1">
    <source>
        <dbReference type="ARBA" id="ARBA00004245"/>
    </source>
</evidence>
<evidence type="ECO:0000256" key="3">
    <source>
        <dbReference type="ARBA" id="ARBA00022490"/>
    </source>
</evidence>
<feature type="compositionally biased region" description="Basic and acidic residues" evidence="7">
    <location>
        <begin position="443"/>
        <end position="453"/>
    </location>
</feature>
<dbReference type="GO" id="GO:0009898">
    <property type="term" value="C:cytoplasmic side of plasma membrane"/>
    <property type="evidence" value="ECO:0007669"/>
    <property type="project" value="TreeGrafter"/>
</dbReference>
<feature type="compositionally biased region" description="Low complexity" evidence="7">
    <location>
        <begin position="723"/>
        <end position="735"/>
    </location>
</feature>
<protein>
    <recommendedName>
        <fullName evidence="8">F-BAR domain-containing protein</fullName>
    </recommendedName>
</protein>
<feature type="region of interest" description="Disordered" evidence="7">
    <location>
        <begin position="356"/>
        <end position="906"/>
    </location>
</feature>
<evidence type="ECO:0000256" key="2">
    <source>
        <dbReference type="ARBA" id="ARBA00022443"/>
    </source>
</evidence>
<dbReference type="EMBL" id="NAJL01000030">
    <property type="protein sequence ID" value="TKA26176.1"/>
    <property type="molecule type" value="Genomic_DNA"/>
</dbReference>
<dbReference type="PROSITE" id="PS51741">
    <property type="entry name" value="F_BAR"/>
    <property type="match status" value="1"/>
</dbReference>
<keyword evidence="3" id="KW-0963">Cytoplasm</keyword>
<feature type="compositionally biased region" description="Basic and acidic residues" evidence="7">
    <location>
        <begin position="597"/>
        <end position="611"/>
    </location>
</feature>
<comment type="caution">
    <text evidence="9">The sequence shown here is derived from an EMBL/GenBank/DDBJ whole genome shotgun (WGS) entry which is preliminary data.</text>
</comment>
<feature type="compositionally biased region" description="Low complexity" evidence="7">
    <location>
        <begin position="478"/>
        <end position="493"/>
    </location>
</feature>
<feature type="compositionally biased region" description="Polar residues" evidence="7">
    <location>
        <begin position="356"/>
        <end position="387"/>
    </location>
</feature>
<dbReference type="Pfam" id="PF00018">
    <property type="entry name" value="SH3_1"/>
    <property type="match status" value="1"/>
</dbReference>
<keyword evidence="4" id="KW-0597">Phosphoprotein</keyword>
<accession>A0A4U0TVY5</accession>
<dbReference type="Gene3D" id="2.30.30.40">
    <property type="entry name" value="SH3 Domains"/>
    <property type="match status" value="1"/>
</dbReference>
<dbReference type="SUPFAM" id="SSF50044">
    <property type="entry name" value="SH3-domain"/>
    <property type="match status" value="1"/>
</dbReference>
<dbReference type="Pfam" id="PF00611">
    <property type="entry name" value="FCH"/>
    <property type="match status" value="1"/>
</dbReference>
<feature type="compositionally biased region" description="Polar residues" evidence="7">
    <location>
        <begin position="775"/>
        <end position="798"/>
    </location>
</feature>
<dbReference type="AlphaFoldDB" id="A0A4U0TVY5"/>
<dbReference type="Proteomes" id="UP000308549">
    <property type="component" value="Unassembled WGS sequence"/>
</dbReference>
<feature type="compositionally biased region" description="Gly residues" evidence="7">
    <location>
        <begin position="831"/>
        <end position="842"/>
    </location>
</feature>
<keyword evidence="2" id="KW-0728">SH3 domain</keyword>
<dbReference type="CDD" id="cd07651">
    <property type="entry name" value="F-BAR_PombeCdc15_like"/>
    <property type="match status" value="1"/>
</dbReference>
<evidence type="ECO:0000256" key="7">
    <source>
        <dbReference type="SAM" id="MobiDB-lite"/>
    </source>
</evidence>
<dbReference type="InterPro" id="IPR001060">
    <property type="entry name" value="FCH_dom"/>
</dbReference>
<dbReference type="Gene3D" id="1.20.1270.60">
    <property type="entry name" value="Arfaptin homology (AH) domain/BAR domain"/>
    <property type="match status" value="1"/>
</dbReference>
<dbReference type="SUPFAM" id="SSF103657">
    <property type="entry name" value="BAR/IMD domain-like"/>
    <property type="match status" value="1"/>
</dbReference>
<dbReference type="OrthoDB" id="27823at2759"/>
<feature type="compositionally biased region" description="Polar residues" evidence="7">
    <location>
        <begin position="318"/>
        <end position="332"/>
    </location>
</feature>
<feature type="compositionally biased region" description="Basic and acidic residues" evidence="7">
    <location>
        <begin position="684"/>
        <end position="702"/>
    </location>
</feature>
<name>A0A4U0TVY5_9PEZI</name>
<keyword evidence="5" id="KW-0206">Cytoskeleton</keyword>
<organism evidence="9 10">
    <name type="scientific">Salinomyces thailandicus</name>
    <dbReference type="NCBI Taxonomy" id="706561"/>
    <lineage>
        <taxon>Eukaryota</taxon>
        <taxon>Fungi</taxon>
        <taxon>Dikarya</taxon>
        <taxon>Ascomycota</taxon>
        <taxon>Pezizomycotina</taxon>
        <taxon>Dothideomycetes</taxon>
        <taxon>Dothideomycetidae</taxon>
        <taxon>Mycosphaerellales</taxon>
        <taxon>Teratosphaeriaceae</taxon>
        <taxon>Salinomyces</taxon>
    </lineage>
</organism>
<evidence type="ECO:0000256" key="4">
    <source>
        <dbReference type="ARBA" id="ARBA00022553"/>
    </source>
</evidence>
<reference evidence="9 10" key="1">
    <citation type="submission" date="2017-03" db="EMBL/GenBank/DDBJ databases">
        <title>Genomes of endolithic fungi from Antarctica.</title>
        <authorList>
            <person name="Coleine C."/>
            <person name="Masonjones S."/>
            <person name="Stajich J.E."/>
        </authorList>
    </citation>
    <scope>NUCLEOTIDE SEQUENCE [LARGE SCALE GENOMIC DNA]</scope>
    <source>
        <strain evidence="9 10">CCFEE 6315</strain>
    </source>
</reference>
<dbReference type="CDD" id="cd00174">
    <property type="entry name" value="SH3"/>
    <property type="match status" value="1"/>
</dbReference>
<feature type="domain" description="F-BAR" evidence="8">
    <location>
        <begin position="14"/>
        <end position="267"/>
    </location>
</feature>
<feature type="region of interest" description="Disordered" evidence="7">
    <location>
        <begin position="318"/>
        <end position="344"/>
    </location>
</feature>
<sequence>MPGPPASDGPTVSLSFANNFWGKDDAGVQPLLDRMHNAKTTSDELKAFYAARSQIEEDYAKKLLSLARKPLGSSEAGTLRMSMDVVRGEIECMGKEHQNVAAKMRSELDEPLAAFAGGLKERRKIVHNGIEKLYKTKIQQTIAVNKTRDRFEQDCLKIKGYLAQGHMVMGQEERKNKQKLEKTQIQMSTNSNEYEAAVKILEETTGRWNREWKAACDKFQDLEEERIDYFKSSLWNFANIASTVCVSDDGSCEKIRLSLEDCDVEKDISGFIKESGTGQEIPDPPKYINFCRGDVDDAMSRADSDDGDYSVAQFARTMNPTFRSSSPQPSTYDSHHDPDSTLREEMGLPKGVASLQSSLQGGRTSMQSGRPSLQGEESFNARSSHGSTAPPPLHPSQMSATSMDPYANAPQIPHNPYPSDGMTQFCRTGPPSERSTIPSPTRPESRDSQEHSDYSAPTSLSSYEPASGHASPTKQYNGSAMSGMSGVSALSSGGEDKDVGKKKSGFFNSPFRRRSQKTTEPPTQVGSITPSQRNTWTPANMRDTSAQTSPTRPPFGGNSRASTWQRKQPSASPEPEPAGPETGYQLGVGGNVFDVSSPDKRGRPSPRKDGQPELDPIAQALAELKGVTKQASVRQSADRHYGMSTPAPGSVPAPFANNGNRGTPPPAYDIPPVSRLGAPQPAHTKRDMQKTTERFVAQKRDMFNSAARPSNTLPRGAPPPRAASPQPARTSSPQPLRATSPNPFTRQGAQPQQQPYRAPSPNPYGGPPPQANRARAQSTSPIKPQPNYSTGNYTSHGRNSPGYGNPRAASPNPAYARPASSNAGMRPASSRGGGSEVGGGPGAMVLAPSGSQDQYAGAQHQQRGGRPQSAYHPQEAPYGSQQVAPAASRNRSQSVAGGNRQQCTKDGRPILHFSRAMYMYAAAIAEELTFAKGDVLAVTRHQDDGWWEAEGPCLSNKGGRRFQDCASRVKSVGFEDDGGGGNQVGRGLGVQRAATVVAFTTVRKKDVRPLRIRKQGSVRVGVDEWARDEV</sequence>
<feature type="compositionally biased region" description="Polar residues" evidence="7">
    <location>
        <begin position="737"/>
        <end position="755"/>
    </location>
</feature>
<keyword evidence="6" id="KW-0175">Coiled coil</keyword>
<dbReference type="InterPro" id="IPR027267">
    <property type="entry name" value="AH/BAR_dom_sf"/>
</dbReference>
<feature type="compositionally biased region" description="Polar residues" evidence="7">
    <location>
        <begin position="455"/>
        <end position="477"/>
    </location>
</feature>
<feature type="compositionally biased region" description="Polar residues" evidence="7">
    <location>
        <begin position="879"/>
        <end position="902"/>
    </location>
</feature>
<evidence type="ECO:0000256" key="6">
    <source>
        <dbReference type="PROSITE-ProRule" id="PRU01077"/>
    </source>
</evidence>
<keyword evidence="10" id="KW-1185">Reference proteome</keyword>
<proteinExistence type="predicted"/>
<feature type="compositionally biased region" description="Polar residues" evidence="7">
    <location>
        <begin position="518"/>
        <end position="550"/>
    </location>
</feature>
<evidence type="ECO:0000313" key="10">
    <source>
        <dbReference type="Proteomes" id="UP000308549"/>
    </source>
</evidence>
<feature type="compositionally biased region" description="Polar residues" evidence="7">
    <location>
        <begin position="849"/>
        <end position="862"/>
    </location>
</feature>
<evidence type="ECO:0000313" key="9">
    <source>
        <dbReference type="EMBL" id="TKA26176.1"/>
    </source>
</evidence>
<dbReference type="InterPro" id="IPR031160">
    <property type="entry name" value="F_BAR_dom"/>
</dbReference>
<gene>
    <name evidence="9" type="ORF">B0A50_04673</name>
</gene>
<comment type="subcellular location">
    <subcellularLocation>
        <location evidence="1">Cytoplasm</location>
        <location evidence="1">Cytoskeleton</location>
    </subcellularLocation>
</comment>
<feature type="compositionally biased region" description="Basic and acidic residues" evidence="7">
    <location>
        <begin position="333"/>
        <end position="344"/>
    </location>
</feature>
<evidence type="ECO:0000256" key="5">
    <source>
        <dbReference type="ARBA" id="ARBA00023212"/>
    </source>
</evidence>
<evidence type="ECO:0000259" key="8">
    <source>
        <dbReference type="PROSITE" id="PS51741"/>
    </source>
</evidence>
<dbReference type="GO" id="GO:0030036">
    <property type="term" value="P:actin cytoskeleton organization"/>
    <property type="evidence" value="ECO:0007669"/>
    <property type="project" value="UniProtKB-ARBA"/>
</dbReference>
<dbReference type="GO" id="GO:0120104">
    <property type="term" value="C:mitotic actomyosin contractile ring, proximal layer"/>
    <property type="evidence" value="ECO:0007669"/>
    <property type="project" value="TreeGrafter"/>
</dbReference>
<dbReference type="InterPro" id="IPR036028">
    <property type="entry name" value="SH3-like_dom_sf"/>
</dbReference>
<dbReference type="FunFam" id="1.20.1270.60:FF:000045">
    <property type="entry name" value="Cell division control protein"/>
    <property type="match status" value="1"/>
</dbReference>
<feature type="compositionally biased region" description="Pro residues" evidence="7">
    <location>
        <begin position="758"/>
        <end position="770"/>
    </location>
</feature>
<dbReference type="GO" id="GO:0005543">
    <property type="term" value="F:phospholipid binding"/>
    <property type="evidence" value="ECO:0007669"/>
    <property type="project" value="TreeGrafter"/>
</dbReference>